<dbReference type="GO" id="GO:0005524">
    <property type="term" value="F:ATP binding"/>
    <property type="evidence" value="ECO:0007669"/>
    <property type="project" value="UniProtKB-KW"/>
</dbReference>
<proteinExistence type="predicted"/>
<evidence type="ECO:0000313" key="2">
    <source>
        <dbReference type="Proteomes" id="UP000321935"/>
    </source>
</evidence>
<dbReference type="Proteomes" id="UP000321935">
    <property type="component" value="Unassembled WGS sequence"/>
</dbReference>
<dbReference type="InterPro" id="IPR036890">
    <property type="entry name" value="HATPase_C_sf"/>
</dbReference>
<name>A0A5C7AX97_9BACT</name>
<dbReference type="Pfam" id="PF13589">
    <property type="entry name" value="HATPase_c_3"/>
    <property type="match status" value="1"/>
</dbReference>
<comment type="caution">
    <text evidence="1">The sequence shown here is derived from an EMBL/GenBank/DDBJ whole genome shotgun (WGS) entry which is preliminary data.</text>
</comment>
<reference evidence="1 2" key="1">
    <citation type="submission" date="2019-08" db="EMBL/GenBank/DDBJ databases">
        <title>Genomes sequence of Algoriphagus aquimarinus ACAM450.</title>
        <authorList>
            <person name="Bowman J.P."/>
        </authorList>
    </citation>
    <scope>NUCLEOTIDE SEQUENCE [LARGE SCALE GENOMIC DNA]</scope>
    <source>
        <strain evidence="1 2">ACAM 450</strain>
    </source>
</reference>
<keyword evidence="1" id="KW-0547">Nucleotide-binding</keyword>
<dbReference type="OrthoDB" id="9816482at2"/>
<evidence type="ECO:0000313" key="1">
    <source>
        <dbReference type="EMBL" id="TXE11155.1"/>
    </source>
</evidence>
<dbReference type="EMBL" id="VORW01000006">
    <property type="protein sequence ID" value="TXE11155.1"/>
    <property type="molecule type" value="Genomic_DNA"/>
</dbReference>
<dbReference type="RefSeq" id="WP_146917697.1">
    <property type="nucleotide sequence ID" value="NZ_VORW01000006.1"/>
</dbReference>
<gene>
    <name evidence="1" type="ORF">ESV85_11430</name>
</gene>
<dbReference type="AlphaFoldDB" id="A0A5C7AX97"/>
<protein>
    <submittedName>
        <fullName evidence="1">ATP-binding protein</fullName>
    </submittedName>
</protein>
<keyword evidence="1" id="KW-0067">ATP-binding</keyword>
<dbReference type="Gene3D" id="3.30.565.10">
    <property type="entry name" value="Histidine kinase-like ATPase, C-terminal domain"/>
    <property type="match status" value="1"/>
</dbReference>
<organism evidence="1 2">
    <name type="scientific">Algoriphagus aquimarinus</name>
    <dbReference type="NCBI Taxonomy" id="237018"/>
    <lineage>
        <taxon>Bacteria</taxon>
        <taxon>Pseudomonadati</taxon>
        <taxon>Bacteroidota</taxon>
        <taxon>Cytophagia</taxon>
        <taxon>Cytophagales</taxon>
        <taxon>Cyclobacteriaceae</taxon>
        <taxon>Algoriphagus</taxon>
    </lineage>
</organism>
<dbReference type="SUPFAM" id="SSF55874">
    <property type="entry name" value="ATPase domain of HSP90 chaperone/DNA topoisomerase II/histidine kinase"/>
    <property type="match status" value="1"/>
</dbReference>
<accession>A0A5C7AX97</accession>
<sequence>MKEKEFIQGTLFEDDYLVRTLGSLGTQPEIALTELVANAWDAGATQVDIFIPEEKGQKLTIQDNGTGLTKDEFYNRWMKLSYNRLKHQGKLVEFPNGVDLKRYAYGRNGVGRHGMLCFNSEYQVITNKNGIESTFTLTTKSEKQPFIIKEELFKKSKEIGTRLEVIVDKNLPNTLTILEVISARFLHDPKFFVSINRQTIQLEEHKGLIESNPVEVDDIKLQVNLIDSKKSRKSTLYQGIAIWQGGRLVGEPSWILGNIMVLDGRSKEAKRYTVVVETTDLADFIKEDWTGFKKDDKLEKVYEAISEEVQKMFSKIAHENIEETTKQIKSQYKKQYNELSPLGKYEFNEAIQHISITSPTAKDESISLALETVLKLEKTRSGSELLQKLSNLSHEDIEGLNKLLDNWSIKDALTVLDEIDKRISVIEAIRKLSSDSSVDELHVLHPLIASARWIFGPEYDSPEYSSNSQLHTTVEKVFGKKIDKNIFNNNKKRPDIVVMGNSTFSFTGTTDFDHDNGLSSIRKILIIELKRGGFKIGRDERNQAVGYIEDFSNCGTIIGNPYINAFVVGESFSEKVQPFQTIENDHKVEIGKVHICLFSQIVDSSEKRLFNLRERLNERYSDIAGIDLFHQQKRLAI</sequence>